<keyword evidence="2" id="KW-1185">Reference proteome</keyword>
<protein>
    <recommendedName>
        <fullName evidence="3">DUF3509 domain-containing protein</fullName>
    </recommendedName>
</protein>
<organism evidence="1 2">
    <name type="scientific">Pseudomonas asuensis</name>
    <dbReference type="NCBI Taxonomy" id="1825787"/>
    <lineage>
        <taxon>Bacteria</taxon>
        <taxon>Pseudomonadati</taxon>
        <taxon>Pseudomonadota</taxon>
        <taxon>Gammaproteobacteria</taxon>
        <taxon>Pseudomonadales</taxon>
        <taxon>Pseudomonadaceae</taxon>
        <taxon>Pseudomonas</taxon>
    </lineage>
</organism>
<dbReference type="RefSeq" id="WP_188864201.1">
    <property type="nucleotide sequence ID" value="NZ_BMNW01000001.1"/>
</dbReference>
<accession>A0ABQ2GGS9</accession>
<comment type="caution">
    <text evidence="1">The sequence shown here is derived from an EMBL/GenBank/DDBJ whole genome shotgun (WGS) entry which is preliminary data.</text>
</comment>
<sequence>MTTPLSLDAAQKLVVDAFIPLGCVISANPQADSFGFSVIGQDGEKALAIQEVTADQYGNPLQLKDLIEHVRQALIQQGQALDPWEMPFITDPDALPPPAFN</sequence>
<evidence type="ECO:0000313" key="1">
    <source>
        <dbReference type="EMBL" id="GGL94561.1"/>
    </source>
</evidence>
<name>A0ABQ2GGS9_9PSED</name>
<gene>
    <name evidence="1" type="ORF">GCM10009425_01940</name>
</gene>
<proteinExistence type="predicted"/>
<reference evidence="2" key="1">
    <citation type="journal article" date="2019" name="Int. J. Syst. Evol. Microbiol.">
        <title>The Global Catalogue of Microorganisms (GCM) 10K type strain sequencing project: providing services to taxonomists for standard genome sequencing and annotation.</title>
        <authorList>
            <consortium name="The Broad Institute Genomics Platform"/>
            <consortium name="The Broad Institute Genome Sequencing Center for Infectious Disease"/>
            <person name="Wu L."/>
            <person name="Ma J."/>
        </authorList>
    </citation>
    <scope>NUCLEOTIDE SEQUENCE [LARGE SCALE GENOMIC DNA]</scope>
    <source>
        <strain evidence="2">JCM 13501</strain>
    </source>
</reference>
<evidence type="ECO:0000313" key="2">
    <source>
        <dbReference type="Proteomes" id="UP000616499"/>
    </source>
</evidence>
<dbReference type="EMBL" id="BMNW01000001">
    <property type="protein sequence ID" value="GGL94561.1"/>
    <property type="molecule type" value="Genomic_DNA"/>
</dbReference>
<evidence type="ECO:0008006" key="3">
    <source>
        <dbReference type="Google" id="ProtNLM"/>
    </source>
</evidence>
<dbReference type="Proteomes" id="UP000616499">
    <property type="component" value="Unassembled WGS sequence"/>
</dbReference>